<gene>
    <name evidence="1" type="ORF">E3U43_021952</name>
</gene>
<evidence type="ECO:0000313" key="2">
    <source>
        <dbReference type="Proteomes" id="UP000793456"/>
    </source>
</evidence>
<accession>A0ACD3R7Z2</accession>
<sequence>MQDTVHGEIIGVPVKDKDIYVDALDYIERSFSSDSEHVRLCVRPPRFIEVMDQESTEKRYVVEVDIVPSISIVKSKVYAVRLPNFKESTNKVEFEKEAILRQSGFKNRASD</sequence>
<protein>
    <submittedName>
        <fullName evidence="1">Uncharacterized protein</fullName>
    </submittedName>
</protein>
<reference evidence="1" key="1">
    <citation type="submission" date="2018-11" db="EMBL/GenBank/DDBJ databases">
        <title>The sequence and de novo assembly of Larimichthys crocea genome using PacBio and Hi-C technologies.</title>
        <authorList>
            <person name="Xu P."/>
            <person name="Chen B."/>
            <person name="Zhou Z."/>
            <person name="Ke Q."/>
            <person name="Wu Y."/>
            <person name="Bai H."/>
            <person name="Pu F."/>
        </authorList>
    </citation>
    <scope>NUCLEOTIDE SEQUENCE</scope>
    <source>
        <tissue evidence="1">Muscle</tissue>
    </source>
</reference>
<dbReference type="Proteomes" id="UP000793456">
    <property type="component" value="Chromosome IX"/>
</dbReference>
<organism evidence="1 2">
    <name type="scientific">Larimichthys crocea</name>
    <name type="common">Large yellow croaker</name>
    <name type="synonym">Pseudosciaena crocea</name>
    <dbReference type="NCBI Taxonomy" id="215358"/>
    <lineage>
        <taxon>Eukaryota</taxon>
        <taxon>Metazoa</taxon>
        <taxon>Chordata</taxon>
        <taxon>Craniata</taxon>
        <taxon>Vertebrata</taxon>
        <taxon>Euteleostomi</taxon>
        <taxon>Actinopterygii</taxon>
        <taxon>Neopterygii</taxon>
        <taxon>Teleostei</taxon>
        <taxon>Neoteleostei</taxon>
        <taxon>Acanthomorphata</taxon>
        <taxon>Eupercaria</taxon>
        <taxon>Sciaenidae</taxon>
        <taxon>Larimichthys</taxon>
    </lineage>
</organism>
<dbReference type="EMBL" id="CM011682">
    <property type="protein sequence ID" value="TMS15490.1"/>
    <property type="molecule type" value="Genomic_DNA"/>
</dbReference>
<keyword evidence="2" id="KW-1185">Reference proteome</keyword>
<comment type="caution">
    <text evidence="1">The sequence shown here is derived from an EMBL/GenBank/DDBJ whole genome shotgun (WGS) entry which is preliminary data.</text>
</comment>
<name>A0ACD3R7Z2_LARCR</name>
<evidence type="ECO:0000313" key="1">
    <source>
        <dbReference type="EMBL" id="TMS15490.1"/>
    </source>
</evidence>
<proteinExistence type="predicted"/>